<evidence type="ECO:0000259" key="2">
    <source>
        <dbReference type="PROSITE" id="PS51880"/>
    </source>
</evidence>
<dbReference type="CDD" id="cd01668">
    <property type="entry name" value="TGS_RSH"/>
    <property type="match status" value="1"/>
</dbReference>
<evidence type="ECO:0000313" key="4">
    <source>
        <dbReference type="Proteomes" id="UP001163152"/>
    </source>
</evidence>
<dbReference type="KEGG" id="tsin:OXH18_06765"/>
<protein>
    <submittedName>
        <fullName evidence="3">TGS domain-containing protein</fullName>
    </submittedName>
</protein>
<dbReference type="RefSeq" id="WP_268611702.1">
    <property type="nucleotide sequence ID" value="NZ_CP113797.1"/>
</dbReference>
<dbReference type="PANTHER" id="PTHR43061">
    <property type="entry name" value="GTP DIPHOSPHOKINASE RSH1, CHLOROPLASTIC-RELATED"/>
    <property type="match status" value="1"/>
</dbReference>
<dbReference type="PANTHER" id="PTHR43061:SF1">
    <property type="entry name" value="GTP DIPHOSPHOKINASE RSH1, CHLOROPLASTIC-RELATED"/>
    <property type="match status" value="1"/>
</dbReference>
<dbReference type="FunFam" id="3.10.20.30:FF:000002">
    <property type="entry name" value="GTP pyrophosphokinase (RelA/SpoT)"/>
    <property type="match status" value="1"/>
</dbReference>
<evidence type="ECO:0000313" key="3">
    <source>
        <dbReference type="EMBL" id="WAL61679.1"/>
    </source>
</evidence>
<comment type="similarity">
    <text evidence="1">Belongs to the RelA/SpoT family.</text>
</comment>
<gene>
    <name evidence="3" type="ORF">OXH18_06765</name>
</gene>
<name>A0A9E8ZH16_9CYAN</name>
<dbReference type="InterPro" id="IPR033655">
    <property type="entry name" value="TGS_RelA/SpoT"/>
</dbReference>
<dbReference type="InterPro" id="IPR004095">
    <property type="entry name" value="TGS"/>
</dbReference>
<dbReference type="SUPFAM" id="SSF81271">
    <property type="entry name" value="TGS-like"/>
    <property type="match status" value="1"/>
</dbReference>
<dbReference type="Gene3D" id="3.10.20.30">
    <property type="match status" value="1"/>
</dbReference>
<feature type="domain" description="TGS" evidence="2">
    <location>
        <begin position="175"/>
        <end position="236"/>
    </location>
</feature>
<organism evidence="3 4">
    <name type="scientific">Thermocoleostomius sinensis A174</name>
    <dbReference type="NCBI Taxonomy" id="2016057"/>
    <lineage>
        <taxon>Bacteria</taxon>
        <taxon>Bacillati</taxon>
        <taxon>Cyanobacteriota</taxon>
        <taxon>Cyanophyceae</taxon>
        <taxon>Oculatellales</taxon>
        <taxon>Oculatellaceae</taxon>
        <taxon>Thermocoleostomius</taxon>
    </lineage>
</organism>
<proteinExistence type="inferred from homology"/>
<dbReference type="Pfam" id="PF02824">
    <property type="entry name" value="TGS"/>
    <property type="match status" value="1"/>
</dbReference>
<evidence type="ECO:0000256" key="1">
    <source>
        <dbReference type="ARBA" id="ARBA00007476"/>
    </source>
</evidence>
<dbReference type="AlphaFoldDB" id="A0A9E8ZH16"/>
<sequence>MVSRVLMNLDVLLDLTLEPGWNGDYEDFDRRRQAMEQLDTLIEADQLVVYVPPFIVCLAHMQVMIHFGAQQAQHVVHRILELASTHLSLDYERLLEQSNTASNYFGGVADLYDVMLLSCGWQLNVEAIVARRPQFFHQLMEANQATFAGFNIPILTAGALVNLISETRLHDPVGEMIYAITPQNRVINLPQGATPIDFAYKIHTKLGNRCISALVNGREVSLDRRLKTGDVVEILKDTNATPNPAWLTFVVTRTAKQGIQRGLKQVNTQRGWRLIKQVLGRNIRGYRPKLEQVARLLNRLSVDDLMSTIGSEEISIQQLQELLHSCNHVSDSFSEQRYVQLENSDMPGSGEQSWRVALCCTPLPGDPIVGVVASPKRSMRIHRATCANLRDLSPEKLRPLIWNTNGCRIQIQLTLADKPDIFRPILNKLVENAITPDLRSVNIFDETAKATIGMTITSRAQLEEVLSQISSLPHVLHVKLARPVLDMPNSVRFQ</sequence>
<dbReference type="Proteomes" id="UP001163152">
    <property type="component" value="Chromosome"/>
</dbReference>
<dbReference type="PROSITE" id="PS51880">
    <property type="entry name" value="TGS"/>
    <property type="match status" value="1"/>
</dbReference>
<dbReference type="InterPro" id="IPR012675">
    <property type="entry name" value="Beta-grasp_dom_sf"/>
</dbReference>
<dbReference type="InterPro" id="IPR012676">
    <property type="entry name" value="TGS-like"/>
</dbReference>
<dbReference type="EMBL" id="CP113797">
    <property type="protein sequence ID" value="WAL61679.1"/>
    <property type="molecule type" value="Genomic_DNA"/>
</dbReference>
<reference evidence="3" key="1">
    <citation type="submission" date="2022-12" db="EMBL/GenBank/DDBJ databases">
        <title>Polyphasic identification of a Novel Hot-Spring Cyanobacterium Ocullathermofonsia sinensis gen nov. sp. nov. and Genomic Insights on its Adaptations to the Thermal Habitat.</title>
        <authorList>
            <person name="Daroch M."/>
            <person name="Tang J."/>
            <person name="Jiang Y."/>
        </authorList>
    </citation>
    <scope>NUCLEOTIDE SEQUENCE</scope>
    <source>
        <strain evidence="3">PKUAC-SCTA174</strain>
    </source>
</reference>
<accession>A0A9E8ZH16</accession>
<keyword evidence="4" id="KW-1185">Reference proteome</keyword>